<dbReference type="Proteomes" id="UP000794436">
    <property type="component" value="Unassembled WGS sequence"/>
</dbReference>
<feature type="compositionally biased region" description="Basic residues" evidence="3">
    <location>
        <begin position="2770"/>
        <end position="2782"/>
    </location>
</feature>
<feature type="region of interest" description="Disordered" evidence="3">
    <location>
        <begin position="31"/>
        <end position="52"/>
    </location>
</feature>
<comment type="caution">
    <text evidence="6">The sequence shown here is derived from an EMBL/GenBank/DDBJ whole genome shotgun (WGS) entry which is preliminary data.</text>
</comment>
<dbReference type="CDD" id="cd19757">
    <property type="entry name" value="Bbox1"/>
    <property type="match status" value="2"/>
</dbReference>
<dbReference type="GO" id="GO:0008270">
    <property type="term" value="F:zinc ion binding"/>
    <property type="evidence" value="ECO:0007669"/>
    <property type="project" value="UniProtKB-KW"/>
</dbReference>
<dbReference type="SMART" id="SM00336">
    <property type="entry name" value="BBOX"/>
    <property type="match status" value="1"/>
</dbReference>
<feature type="coiled-coil region" evidence="2">
    <location>
        <begin position="1308"/>
        <end position="1335"/>
    </location>
</feature>
<keyword evidence="7" id="KW-1185">Reference proteome</keyword>
<accession>A0A8K1C6B9</accession>
<evidence type="ECO:0000313" key="7">
    <source>
        <dbReference type="Proteomes" id="UP000794436"/>
    </source>
</evidence>
<dbReference type="SMART" id="SM00015">
    <property type="entry name" value="IQ"/>
    <property type="match status" value="12"/>
</dbReference>
<sequence>MLSYFSMSAGWLHEETLCDLILCLSPSTNDDDGNMKSSMERSRSSQAHQRKRRLLDATQHVSAASEIAVVRSLAGGGIELVQEAVENEAINDVVHVLRNAKNSVYHRAMAARALGLLVRQDDGLAVRLQMESEELVDALLQLLHYCRRHPTQNADTRRVHVNCCLVVAMVMQLTQTSQSPPHLQLVVSLESELLQLPPRPTERDSGFLLLTVSGRPETADTQDSSSPKSSVKTRPQMLPPALPMLNARGRRCVAWETHQNEEAKNQEHQDTGTKNTEASVPVTKPKPKSSALVATLPTMAQEIARRQTPTREFKMDRFRVVTPIMTRHSHASTPLPVIPPTRQGIASPPSSSNNQHEEEPRQPASGSFGNSLLPAQHMITIIQSGQMPVASAKYFHRHLRDEEGVDERRREESTARAPSRLQVIEWGEWKRRGLSGDEGEKSDPILEKKATPVINHVHSPPEPVLPTSPGAKTAVEDVSTPEYKRQRLRDILSTPIEPFERNTAQLQALADRVSTSVMASLGAEAIDLRNEEARTRQQMSAFIDEQRDKLPLKFLFQLPGGAAYCRHRMRRAMELWVHEFEVNQRRMALVQWKAVVEHARFRERGATYHRIAVEKRMRAAIAYVLRGYQQQAILAWKQSIRLFIWHDRDAAIRFIQRQVRRRQALLRFLGWHDAHPIASPHLRDVYLAPYREANVLFVIPRRVREERRHIWFAAELVQGIYRRRRFRTFLQRYRVAAIKIQARARMRIARASYRILRRRIILFQAQLRMQRCYRAYHSLRDATLLVQINFRAVRIRRLRRMVVYAQRRAHEHRLTAILLIQRIARGFLGRCDARRRQQQCDDEFRAALVVQRCWYRRNNEWSTFLLLGCLREKENEEIAFDKNVLRYKRNHLAKQIQHAYAAHRQRRRSQAALRIQCTFRRWRATCQVHRCRLELMGHRRIKWFLRVHHRIRIEMATKLQFWWLQAIPRRLETHLRERRHRLARENQRLEYERTAHAATKLQAVARGRRGRRVAKRERSACTLQRGIRSWLAWRHLQREIVRIKHELAQTTANMCVQTAFNAVFDRRMARLHGAATEIQRFVRGLRWRSILTRAIVNDELRARMARRIQHLWRQNAQYRVAKRLRAVQQRRLTNPYQAITSIATVLQAIQDQALVYYNPRDELRGMHLALWLRRLGMDDAHLATFQKQQPYARDTDGGLARLRKACEGQDAAHCRELLLTLGVDDDTDLHVMSANLLASETVEHARRLRTEVAQRKTRLVDEEKRGEWLTRQLGRAESTRDTVASQLEDVLQEATEFRNPPKALRFRRETLSKELQQAQQAVDTLRGRITQTETSCGQQREALEGKQRELNACEKDEVGAVFNLQNFAQVASLSVARSAFLETFPGLEARALTFVGALDEGQVLTKWQLTRFFQRYKTVSDVKLHTKRVFTQFAMANEVQRYDNMRFQACAELLLYAYERLGELLGISVERIALPLPVEASSPLIERLLLTLLHRTKQLSLARDRVCTWLEGVEELHEMNRLTTRVQTHWRRRTATKSLHVLRSHRRRDQLQASYVAEMNADYVTPVWKAERDREREEYEQWEEAETLARRVEIIESVIRYPYHEDWDADAQMTVYCTYTVDGEREWVLYDRPVYTVDEDDASIRIQALVRRFLARSRLIGLQRQRRRDERRWRLEREWQSHAEERAQGVTLRLGVDVDATDDVARWLQQRKRRAAAAADTDKSSSPTKNDKRRKLQPRFSKRKSDSAMNPTASAAIEDVERAVAPALSDCERQYNRSMRAEQRRHGVFHVNARPLNAHATATLGFLDAFELFQRQLVPATQTATTITYTRAGIRFGWQRVPAENSEMKAFYYLPATQMTTWTRPEYSFDEEYAAMKIQSVARMVLAQNKRLRLLAALSLGDLVYNTLRETAPNGWIGLDLEGMSTSVFLARLGLSKYASSLSKLSILDLVRLPEARLNKLGVTQEEKTLLQQMATSIRIVTSRRQRTRMAAMCTMSPLLAYTLTLPPSTTHAFNIVSTQRSLQQLVAQRFPNQQGRVLGLVRGLQQSTTPIAYRQLEMHLRLYAGRPDDALRQCHEIASLKIMTQGTQEQEILNRYVRCVERCVVLAANRRLRTLQHELTLMLRVAEALVVFPSDKKNKEEEDAAKEEIVSRRVPIPFSTLKNEEIETYQRAALARYPIKTIKGMWEHDVTGTSRLAPVQAALYLREEAIGRVLRWEHSALCVQATFRMHRTHQWYLVVRAMRHGAARTMQCAWRVYCAWEQRRLFLSQLHSDYEQCYDALTQTFSYRYIPTNESLLDEPRDARGHIVAYRPMVQDRVTKRWILAWPQRERLLSKGDNTREDDDDDSLGGSPCSICHVARAVRRCNECYSSTGDYVDHCLVCFYDRHAPDNTETNWHAFTTLQHAKTTVFHCVECKRFSTRRCLMCDEHYCARCFARVHGKGHMRRRHKVEEYDAQARVCVECEARVAYQLCQVCQDAMCEDCMARTHARGHKTTHTRVVIKQTLLSSDAVYCALCDARHGDSPCPYCSRAICSVCLTARGAQHASVCVETALKRAQDELFGDTRCVECERVADRVCTTCGDRYCSVRWMGNPGCFERFHSKGKRQEHSYEALEIPEPTPELRALEDAVKQKRRRDAEAAEQEAKQMAASLLAMEQAEKAKNAIKKTGKKKKSKRRLTALAPRATCRVEGCDTAPLTTSVPFCATHLTSQHALELTKADPLEAAKLLALLETRGGVLTTPRSRSGAVFRGLMQLTKTNKAKSSSEKPTAKKKKTKKAKTAE</sequence>
<dbReference type="PROSITE" id="PS50119">
    <property type="entry name" value="ZF_BBOX"/>
    <property type="match status" value="1"/>
</dbReference>
<feature type="compositionally biased region" description="Basic and acidic residues" evidence="3">
    <location>
        <begin position="260"/>
        <end position="271"/>
    </location>
</feature>
<feature type="compositionally biased region" description="Polar residues" evidence="3">
    <location>
        <begin position="219"/>
        <end position="233"/>
    </location>
</feature>
<dbReference type="InterPro" id="IPR000315">
    <property type="entry name" value="Znf_B-box"/>
</dbReference>
<feature type="region of interest" description="Disordered" evidence="3">
    <location>
        <begin position="260"/>
        <end position="293"/>
    </location>
</feature>
<feature type="domain" description="B box-type" evidence="5">
    <location>
        <begin position="2456"/>
        <end position="2498"/>
    </location>
</feature>
<evidence type="ECO:0000256" key="2">
    <source>
        <dbReference type="SAM" id="Coils"/>
    </source>
</evidence>
<dbReference type="EMBL" id="SPLM01000144">
    <property type="protein sequence ID" value="TMW57411.1"/>
    <property type="molecule type" value="Genomic_DNA"/>
</dbReference>
<evidence type="ECO:0000256" key="1">
    <source>
        <dbReference type="PROSITE-ProRule" id="PRU00024"/>
    </source>
</evidence>
<feature type="region of interest" description="Disordered" evidence="3">
    <location>
        <begin position="214"/>
        <end position="242"/>
    </location>
</feature>
<feature type="coiled-coil region" evidence="2">
    <location>
        <begin position="2623"/>
        <end position="2658"/>
    </location>
</feature>
<keyword evidence="1" id="KW-0479">Metal-binding</keyword>
<keyword evidence="1" id="KW-0862">Zinc</keyword>
<dbReference type="InterPro" id="IPR000048">
    <property type="entry name" value="IQ_motif_EF-hand-BS"/>
</dbReference>
<dbReference type="PROSITE" id="PS50020">
    <property type="entry name" value="WW_DOMAIN_2"/>
    <property type="match status" value="1"/>
</dbReference>
<dbReference type="PROSITE" id="PS50096">
    <property type="entry name" value="IQ"/>
    <property type="match status" value="4"/>
</dbReference>
<gene>
    <name evidence="6" type="ORF">Poli38472_003336</name>
</gene>
<feature type="region of interest" description="Disordered" evidence="3">
    <location>
        <begin position="2752"/>
        <end position="2782"/>
    </location>
</feature>
<dbReference type="InterPro" id="IPR001202">
    <property type="entry name" value="WW_dom"/>
</dbReference>
<feature type="region of interest" description="Disordered" evidence="3">
    <location>
        <begin position="455"/>
        <end position="480"/>
    </location>
</feature>
<keyword evidence="2" id="KW-0175">Coiled coil</keyword>
<evidence type="ECO:0008006" key="8">
    <source>
        <dbReference type="Google" id="ProtNLM"/>
    </source>
</evidence>
<feature type="region of interest" description="Disordered" evidence="3">
    <location>
        <begin position="326"/>
        <end position="371"/>
    </location>
</feature>
<evidence type="ECO:0000259" key="5">
    <source>
        <dbReference type="PROSITE" id="PS50119"/>
    </source>
</evidence>
<keyword evidence="1" id="KW-0863">Zinc-finger</keyword>
<name>A0A8K1C6B9_PYTOL</name>
<evidence type="ECO:0000259" key="4">
    <source>
        <dbReference type="PROSITE" id="PS50020"/>
    </source>
</evidence>
<feature type="compositionally biased region" description="Basic residues" evidence="3">
    <location>
        <begin position="1731"/>
        <end position="1742"/>
    </location>
</feature>
<feature type="domain" description="WW" evidence="4">
    <location>
        <begin position="1832"/>
        <end position="1867"/>
    </location>
</feature>
<protein>
    <recommendedName>
        <fullName evidence="8">WW domain-containing protein</fullName>
    </recommendedName>
</protein>
<dbReference type="OrthoDB" id="191834at2759"/>
<dbReference type="Pfam" id="PF00612">
    <property type="entry name" value="IQ"/>
    <property type="match status" value="1"/>
</dbReference>
<organism evidence="6 7">
    <name type="scientific">Pythium oligandrum</name>
    <name type="common">Mycoparasitic fungus</name>
    <dbReference type="NCBI Taxonomy" id="41045"/>
    <lineage>
        <taxon>Eukaryota</taxon>
        <taxon>Sar</taxon>
        <taxon>Stramenopiles</taxon>
        <taxon>Oomycota</taxon>
        <taxon>Peronosporomycetes</taxon>
        <taxon>Pythiales</taxon>
        <taxon>Pythiaceae</taxon>
        <taxon>Pythium</taxon>
    </lineage>
</organism>
<evidence type="ECO:0000256" key="3">
    <source>
        <dbReference type="SAM" id="MobiDB-lite"/>
    </source>
</evidence>
<proteinExistence type="predicted"/>
<reference evidence="6" key="1">
    <citation type="submission" date="2019-03" db="EMBL/GenBank/DDBJ databases">
        <title>Long read genome sequence of the mycoparasitic Pythium oligandrum ATCC 38472 isolated from sugarbeet rhizosphere.</title>
        <authorList>
            <person name="Gaulin E."/>
        </authorList>
    </citation>
    <scope>NUCLEOTIDE SEQUENCE</scope>
    <source>
        <strain evidence="6">ATCC 38472_TT</strain>
    </source>
</reference>
<feature type="region of interest" description="Disordered" evidence="3">
    <location>
        <begin position="1711"/>
        <end position="1754"/>
    </location>
</feature>
<evidence type="ECO:0000313" key="6">
    <source>
        <dbReference type="EMBL" id="TMW57411.1"/>
    </source>
</evidence>